<feature type="domain" description="GFO/IDH/MocA-like oxidoreductase" evidence="3">
    <location>
        <begin position="152"/>
        <end position="273"/>
    </location>
</feature>
<dbReference type="Pfam" id="PF22725">
    <property type="entry name" value="GFO_IDH_MocA_C3"/>
    <property type="match status" value="1"/>
</dbReference>
<name>A0A178IMK4_9BACT</name>
<dbReference type="GO" id="GO:0016491">
    <property type="term" value="F:oxidoreductase activity"/>
    <property type="evidence" value="ECO:0007669"/>
    <property type="project" value="UniProtKB-KW"/>
</dbReference>
<proteinExistence type="predicted"/>
<accession>A0A178IMK4</accession>
<dbReference type="AlphaFoldDB" id="A0A178IMK4"/>
<evidence type="ECO:0000256" key="1">
    <source>
        <dbReference type="ARBA" id="ARBA00023002"/>
    </source>
</evidence>
<evidence type="ECO:0008006" key="6">
    <source>
        <dbReference type="Google" id="ProtNLM"/>
    </source>
</evidence>
<dbReference type="STRING" id="1184151.AW736_05065"/>
<dbReference type="RefSeq" id="WP_068769135.1">
    <property type="nucleotide sequence ID" value="NZ_CP109796.1"/>
</dbReference>
<dbReference type="InterPro" id="IPR050463">
    <property type="entry name" value="Gfo/Idh/MocA_oxidrdct_glycsds"/>
</dbReference>
<dbReference type="Pfam" id="PF01408">
    <property type="entry name" value="GFO_IDH_MocA"/>
    <property type="match status" value="1"/>
</dbReference>
<dbReference type="EMBL" id="LRRQ01000042">
    <property type="protein sequence ID" value="OAM91008.1"/>
    <property type="molecule type" value="Genomic_DNA"/>
</dbReference>
<dbReference type="Gene3D" id="3.40.50.720">
    <property type="entry name" value="NAD(P)-binding Rossmann-like Domain"/>
    <property type="match status" value="1"/>
</dbReference>
<evidence type="ECO:0000313" key="5">
    <source>
        <dbReference type="Proteomes" id="UP000078486"/>
    </source>
</evidence>
<dbReference type="PANTHER" id="PTHR43818:SF11">
    <property type="entry name" value="BCDNA.GH03377"/>
    <property type="match status" value="1"/>
</dbReference>
<dbReference type="PANTHER" id="PTHR43818">
    <property type="entry name" value="BCDNA.GH03377"/>
    <property type="match status" value="1"/>
</dbReference>
<dbReference type="SUPFAM" id="SSF55347">
    <property type="entry name" value="Glyceraldehyde-3-phosphate dehydrogenase-like, C-terminal domain"/>
    <property type="match status" value="1"/>
</dbReference>
<dbReference type="InterPro" id="IPR055170">
    <property type="entry name" value="GFO_IDH_MocA-like_dom"/>
</dbReference>
<dbReference type="InterPro" id="IPR036291">
    <property type="entry name" value="NAD(P)-bd_dom_sf"/>
</dbReference>
<evidence type="ECO:0000313" key="4">
    <source>
        <dbReference type="EMBL" id="OAM91008.1"/>
    </source>
</evidence>
<comment type="caution">
    <text evidence="4">The sequence shown here is derived from an EMBL/GenBank/DDBJ whole genome shotgun (WGS) entry which is preliminary data.</text>
</comment>
<dbReference type="SUPFAM" id="SSF51735">
    <property type="entry name" value="NAD(P)-binding Rossmann-fold domains"/>
    <property type="match status" value="1"/>
</dbReference>
<reference evidence="4 5" key="1">
    <citation type="submission" date="2016-01" db="EMBL/GenBank/DDBJ databases">
        <title>High potential of lignocellulose degradation of a new Verrucomicrobia species.</title>
        <authorList>
            <person name="Wang Y."/>
            <person name="Shi Y."/>
            <person name="Qiu Z."/>
            <person name="Liu S."/>
            <person name="Yang H."/>
        </authorList>
    </citation>
    <scope>NUCLEOTIDE SEQUENCE [LARGE SCALE GENOMIC DNA]</scope>
    <source>
        <strain evidence="4 5">TSB47</strain>
    </source>
</reference>
<keyword evidence="1" id="KW-0560">Oxidoreductase</keyword>
<dbReference type="GO" id="GO:0000166">
    <property type="term" value="F:nucleotide binding"/>
    <property type="evidence" value="ECO:0007669"/>
    <property type="project" value="InterPro"/>
</dbReference>
<dbReference type="Gene3D" id="3.30.360.10">
    <property type="entry name" value="Dihydrodipicolinate Reductase, domain 2"/>
    <property type="match status" value="1"/>
</dbReference>
<dbReference type="OrthoDB" id="9792935at2"/>
<gene>
    <name evidence="4" type="ORF">AW736_05065</name>
</gene>
<protein>
    <recommendedName>
        <fullName evidence="6">Oxidoreductase</fullName>
    </recommendedName>
</protein>
<organism evidence="4 5">
    <name type="scientific">Termitidicoccus mucosus</name>
    <dbReference type="NCBI Taxonomy" id="1184151"/>
    <lineage>
        <taxon>Bacteria</taxon>
        <taxon>Pseudomonadati</taxon>
        <taxon>Verrucomicrobiota</taxon>
        <taxon>Opitutia</taxon>
        <taxon>Opitutales</taxon>
        <taxon>Opitutaceae</taxon>
        <taxon>Termitidicoccus</taxon>
    </lineage>
</organism>
<dbReference type="Proteomes" id="UP000078486">
    <property type="component" value="Unassembled WGS sequence"/>
</dbReference>
<feature type="domain" description="Gfo/Idh/MocA-like oxidoreductase N-terminal" evidence="2">
    <location>
        <begin position="14"/>
        <end position="140"/>
    </location>
</feature>
<evidence type="ECO:0000259" key="2">
    <source>
        <dbReference type="Pfam" id="PF01408"/>
    </source>
</evidence>
<sequence>MNPTLHSDSSKALRMAFFAVGGMALNHLKAIAQRGDVRVVAMCDLSEDALAAARAVLAEHYAPSEIASIRTTTNAMAMAGDVDCDCAFLSIPNPARIPVAKRLVARSIPLLMEKPAAHSLEDFEALLAGQRKTGAVVMVSQNYRYTPGALLVRRLLRQGEVGKVETVAGLFLRNHLKASRFYYGKLPGPVPFRIEMVIHHMDMVAAWLGASPERVAADGFRTPISWGVGDTGCDVLARFSNGARLNYHGDWSAASSVTGWNGQWTVTGSMGVLTWQGENRVCLRRRHADPFCDDGEWVEFQAARSEDSLTAIHTEFFTALHEGRMPESSLEENAASFRLCLQAATQNILR</sequence>
<keyword evidence="5" id="KW-1185">Reference proteome</keyword>
<evidence type="ECO:0000259" key="3">
    <source>
        <dbReference type="Pfam" id="PF22725"/>
    </source>
</evidence>
<dbReference type="InterPro" id="IPR000683">
    <property type="entry name" value="Gfo/Idh/MocA-like_OxRdtase_N"/>
</dbReference>